<evidence type="ECO:0000313" key="4">
    <source>
        <dbReference type="Proteomes" id="UP000708208"/>
    </source>
</evidence>
<dbReference type="PANTHER" id="PTHR47990">
    <property type="entry name" value="2-OXOGLUTARATE (2OG) AND FE(II)-DEPENDENT OXYGENASE SUPERFAMILY PROTEIN-RELATED"/>
    <property type="match status" value="1"/>
</dbReference>
<dbReference type="InterPro" id="IPR050231">
    <property type="entry name" value="Iron_ascorbate_oxido_reductase"/>
</dbReference>
<accession>A0A8J2LDZ1</accession>
<dbReference type="PROSITE" id="PS51471">
    <property type="entry name" value="FE2OG_OXY"/>
    <property type="match status" value="1"/>
</dbReference>
<sequence length="314" mass="35842">MAAGPRIVDLSPFLADDSNLEIVAAELDQSFHEIGAAYLVGHGVDLNLVDKVFQTTKDFFKLPKEIKKKYAKANARGDFNGYQDIGEESLDNEPGSSFEMKECYDLEVPNPVFPEEAPEFETTSREFWDAMDNLTKIIYKLLKGILKVDEEFLIDSSYFSGDASEHTIFRVLKYPRVPEGYVFEKGTVRCAEHFDWEIITFIIQDSVGGLDMKTPDGQWIQASPVPNSIICLVGEILEVWTKGYYPAVPHRIPLTEDDERRKQDRYSVAYFVAPNDDFVVKPLEGSRFNKTDYSFTPKTYKAMYEDHVAKSRAY</sequence>
<keyword evidence="4" id="KW-1185">Reference proteome</keyword>
<reference evidence="3" key="1">
    <citation type="submission" date="2021-06" db="EMBL/GenBank/DDBJ databases">
        <authorList>
            <person name="Hodson N. C."/>
            <person name="Mongue J. A."/>
            <person name="Jaron S. K."/>
        </authorList>
    </citation>
    <scope>NUCLEOTIDE SEQUENCE</scope>
</reference>
<dbReference type="Proteomes" id="UP000708208">
    <property type="component" value="Unassembled WGS sequence"/>
</dbReference>
<keyword evidence="1" id="KW-0560">Oxidoreductase</keyword>
<dbReference type="EMBL" id="CAJVCH010564140">
    <property type="protein sequence ID" value="CAG7832255.1"/>
    <property type="molecule type" value="Genomic_DNA"/>
</dbReference>
<dbReference type="GO" id="GO:0046872">
    <property type="term" value="F:metal ion binding"/>
    <property type="evidence" value="ECO:0007669"/>
    <property type="project" value="UniProtKB-KW"/>
</dbReference>
<protein>
    <recommendedName>
        <fullName evidence="2">Fe2OG dioxygenase domain-containing protein</fullName>
    </recommendedName>
</protein>
<keyword evidence="1" id="KW-0408">Iron</keyword>
<comment type="similarity">
    <text evidence="1">Belongs to the iron/ascorbate-dependent oxidoreductase family.</text>
</comment>
<dbReference type="OrthoDB" id="288590at2759"/>
<evidence type="ECO:0000313" key="3">
    <source>
        <dbReference type="EMBL" id="CAG7832255.1"/>
    </source>
</evidence>
<name>A0A8J2LDZ1_9HEXA</name>
<dbReference type="InterPro" id="IPR044861">
    <property type="entry name" value="IPNS-like_FE2OG_OXY"/>
</dbReference>
<dbReference type="InterPro" id="IPR026992">
    <property type="entry name" value="DIOX_N"/>
</dbReference>
<dbReference type="InterPro" id="IPR005123">
    <property type="entry name" value="Oxoglu/Fe-dep_dioxygenase_dom"/>
</dbReference>
<gene>
    <name evidence="3" type="ORF">AFUS01_LOCUS41944</name>
</gene>
<evidence type="ECO:0000256" key="1">
    <source>
        <dbReference type="RuleBase" id="RU003682"/>
    </source>
</evidence>
<evidence type="ECO:0000259" key="2">
    <source>
        <dbReference type="PROSITE" id="PS51471"/>
    </source>
</evidence>
<dbReference type="Pfam" id="PF03171">
    <property type="entry name" value="2OG-FeII_Oxy"/>
    <property type="match status" value="1"/>
</dbReference>
<dbReference type="Pfam" id="PF14226">
    <property type="entry name" value="DIOX_N"/>
    <property type="match status" value="1"/>
</dbReference>
<keyword evidence="1" id="KW-0479">Metal-binding</keyword>
<dbReference type="GO" id="GO:0016491">
    <property type="term" value="F:oxidoreductase activity"/>
    <property type="evidence" value="ECO:0007669"/>
    <property type="project" value="UniProtKB-KW"/>
</dbReference>
<organism evidence="3 4">
    <name type="scientific">Allacma fusca</name>
    <dbReference type="NCBI Taxonomy" id="39272"/>
    <lineage>
        <taxon>Eukaryota</taxon>
        <taxon>Metazoa</taxon>
        <taxon>Ecdysozoa</taxon>
        <taxon>Arthropoda</taxon>
        <taxon>Hexapoda</taxon>
        <taxon>Collembola</taxon>
        <taxon>Symphypleona</taxon>
        <taxon>Sminthuridae</taxon>
        <taxon>Allacma</taxon>
    </lineage>
</organism>
<proteinExistence type="inferred from homology"/>
<dbReference type="AlphaFoldDB" id="A0A8J2LDZ1"/>
<comment type="caution">
    <text evidence="3">The sequence shown here is derived from an EMBL/GenBank/DDBJ whole genome shotgun (WGS) entry which is preliminary data.</text>
</comment>
<feature type="domain" description="Fe2OG dioxygenase" evidence="2">
    <location>
        <begin position="164"/>
        <end position="274"/>
    </location>
</feature>